<evidence type="ECO:0000259" key="1">
    <source>
        <dbReference type="Pfam" id="PF10145"/>
    </source>
</evidence>
<dbReference type="AlphaFoldDB" id="A0A9W5IQ24"/>
<gene>
    <name evidence="2" type="ORF">NEISUBOT_04883</name>
</gene>
<dbReference type="Pfam" id="PF10145">
    <property type="entry name" value="PhageMin_Tail"/>
    <property type="match status" value="1"/>
</dbReference>
<protein>
    <recommendedName>
        <fullName evidence="1">Phage tail tape measure protein domain-containing protein</fullName>
    </recommendedName>
</protein>
<sequence>MSRNTVELVAKFRDEASVGLRRLATEANRTMQIQSRAASSSGRQQQLMHAAAARLGIRTEREIRREIQRTQAAYNAMAKSGRASHNELARAAQQTRSRIRELNAEMNSGSRFNRMIQGGKSLARGATSVAAGVMAGGYVLAQPVNRTMDYDTELRHATNTMYAGKTLAEKRAGMEEINKTVNDAAYLGGTSKEAALQAMNTMVASGSLSDAAVKQMLPTVMKTALAANADADDIANIVTKAKQAGFKEADIPALLDRAMQSGADGGFELKDMARWLPQQLAAMKSAGMGATLDNFSSLLNANQLAFMTAGSTDEAGNNLVNLLAKISSQDIVTKAKKIDINGQEGFDFTASMNKRQAAGMNSLDALVDIVSEIVSKDEKSAALMKQMAAAQGDVAKLALLENQKALVDGTAVGQLVSDRQALMALLSLINNKQEAARLQQGQANAAGAVDGAYQFVAEGSGFKKEQLKTAYSEAEYGAFSSFTDMVANKLKGIADWARGNQEAAQTAVAAGQGAAAVSATVGTSSMVSGGWRFFQGGQGVAGAGRFLPSAGSMGAFALGAAPLAAMGGVTHLAAQRDKYDDWSKPLVAFADRLQSFLPDFMSSAKNEYMRKREELGGNNSPLDSPVLKESMAQLSQSAQTNQQASQQYVTAATENQAATAQLTNAASQMTAAAAQMQAAAGKPIPVTVTVQNGNIMAYINQAAARAAAKN</sequence>
<feature type="domain" description="Phage tail tape measure protein" evidence="1">
    <location>
        <begin position="188"/>
        <end position="387"/>
    </location>
</feature>
<reference evidence="2 3" key="1">
    <citation type="submission" date="2010-01" db="EMBL/GenBank/DDBJ databases">
        <authorList>
            <person name="Weinstock G."/>
            <person name="Sodergren E."/>
            <person name="Clifton S."/>
            <person name="Fulton L."/>
            <person name="Fulton B."/>
            <person name="Courtney L."/>
            <person name="Fronick C."/>
            <person name="Harrison M."/>
            <person name="Strong C."/>
            <person name="Farmer C."/>
            <person name="Delahaunty K."/>
            <person name="Markovic C."/>
            <person name="Hall O."/>
            <person name="Minx P."/>
            <person name="Tomlinson C."/>
            <person name="Mitreva M."/>
            <person name="Nelson J."/>
            <person name="Hou S."/>
            <person name="Wollam A."/>
            <person name="Pepin K.H."/>
            <person name="Johnson M."/>
            <person name="Bhonagiri V."/>
            <person name="Nash W.E."/>
            <person name="Warren W."/>
            <person name="Chinwalla A."/>
            <person name="Mardis E.R."/>
            <person name="Wilson R.K."/>
        </authorList>
    </citation>
    <scope>NUCLEOTIDE SEQUENCE [LARGE SCALE GENOMIC DNA]</scope>
    <source>
        <strain evidence="2 3">NJ9703</strain>
    </source>
</reference>
<accession>A0A9W5IQ24</accession>
<dbReference type="RefSeq" id="WP_004520440.1">
    <property type="nucleotide sequence ID" value="NZ_ACEO02000009.1"/>
</dbReference>
<evidence type="ECO:0000313" key="3">
    <source>
        <dbReference type="Proteomes" id="UP000004621"/>
    </source>
</evidence>
<proteinExistence type="predicted"/>
<name>A0A9W5IQ24_NEISU</name>
<dbReference type="Proteomes" id="UP000004621">
    <property type="component" value="Unassembled WGS sequence"/>
</dbReference>
<evidence type="ECO:0000313" key="2">
    <source>
        <dbReference type="EMBL" id="EFC51628.1"/>
    </source>
</evidence>
<dbReference type="InterPro" id="IPR010090">
    <property type="entry name" value="Phage_tape_meas"/>
</dbReference>
<dbReference type="EMBL" id="ACEO02000009">
    <property type="protein sequence ID" value="EFC51628.1"/>
    <property type="molecule type" value="Genomic_DNA"/>
</dbReference>
<organism evidence="2 3">
    <name type="scientific">Neisseria subflava NJ9703</name>
    <dbReference type="NCBI Taxonomy" id="546268"/>
    <lineage>
        <taxon>Bacteria</taxon>
        <taxon>Pseudomonadati</taxon>
        <taxon>Pseudomonadota</taxon>
        <taxon>Betaproteobacteria</taxon>
        <taxon>Neisseriales</taxon>
        <taxon>Neisseriaceae</taxon>
        <taxon>Neisseria</taxon>
    </lineage>
</organism>
<comment type="caution">
    <text evidence="2">The sequence shown here is derived from an EMBL/GenBank/DDBJ whole genome shotgun (WGS) entry which is preliminary data.</text>
</comment>